<dbReference type="Pfam" id="PF00651">
    <property type="entry name" value="BTB"/>
    <property type="match status" value="1"/>
</dbReference>
<dbReference type="InterPro" id="IPR000210">
    <property type="entry name" value="BTB/POZ_dom"/>
</dbReference>
<gene>
    <name evidence="4" type="primary">kbtbd8</name>
    <name evidence="4" type="ORF">SNAT2548_LOCUS2414</name>
</gene>
<keyword evidence="2" id="KW-0677">Repeat</keyword>
<dbReference type="Proteomes" id="UP000604046">
    <property type="component" value="Unassembled WGS sequence"/>
</dbReference>
<dbReference type="SUPFAM" id="SSF63829">
    <property type="entry name" value="Calcium-dependent phosphotriesterase"/>
    <property type="match status" value="1"/>
</dbReference>
<evidence type="ECO:0000313" key="4">
    <source>
        <dbReference type="EMBL" id="CAE6969574.1"/>
    </source>
</evidence>
<dbReference type="PANTHER" id="PTHR45632">
    <property type="entry name" value="LD33804P"/>
    <property type="match status" value="1"/>
</dbReference>
<protein>
    <submittedName>
        <fullName evidence="4">Kbtbd8 protein</fullName>
    </submittedName>
</protein>
<dbReference type="Pfam" id="PF07707">
    <property type="entry name" value="BACK"/>
    <property type="match status" value="1"/>
</dbReference>
<comment type="caution">
    <text evidence="4">The sequence shown here is derived from an EMBL/GenBank/DDBJ whole genome shotgun (WGS) entry which is preliminary data.</text>
</comment>
<dbReference type="Gene3D" id="2.120.10.30">
    <property type="entry name" value="TolB, C-terminal domain"/>
    <property type="match status" value="1"/>
</dbReference>
<dbReference type="InterPro" id="IPR011705">
    <property type="entry name" value="BACK"/>
</dbReference>
<dbReference type="Gene3D" id="3.30.710.10">
    <property type="entry name" value="Potassium Channel Kv1.1, Chain A"/>
    <property type="match status" value="1"/>
</dbReference>
<dbReference type="CDD" id="cd18186">
    <property type="entry name" value="BTB_POZ_ZBTB_KLHL-like"/>
    <property type="match status" value="1"/>
</dbReference>
<dbReference type="OrthoDB" id="6365358at2759"/>
<keyword evidence="1" id="KW-0880">Kelch repeat</keyword>
<dbReference type="SUPFAM" id="SSF54695">
    <property type="entry name" value="POZ domain"/>
    <property type="match status" value="1"/>
</dbReference>
<dbReference type="InterPro" id="IPR011333">
    <property type="entry name" value="SKP1/BTB/POZ_sf"/>
</dbReference>
<dbReference type="AlphaFoldDB" id="A0A812I3B5"/>
<dbReference type="PANTHER" id="PTHR45632:SF3">
    <property type="entry name" value="KELCH-LIKE PROTEIN 32"/>
    <property type="match status" value="1"/>
</dbReference>
<sequence>MAAVALEHSDLERHQVDMMRQQRRLWVEGRFCDVALRSRDGKEHRAHASVLCAASTFFDSLLGGSFLEADQVQLGQPVEVAASDATVHALLEYIYGGQPEVPWEDSIELLRLADAYHLPALAAAAEAGLRASLDNHQGTADIADLALKILRQTQGLYGLRAACEVKVAAHFVACMQHPDFLKLSGSQLAKILESPDLSVPREEEALKGLMKWLKGSKDRADVFAVLLRNVDFRSISFGNLARTREFASSMGPIGDDLQREVDEALLAGKKRSQLETPDSFRPKRRCFQRWSPELGASCEGSVRRVVSTSFSPESLSLHEDAIYADQGDIVLCWKPGDVSPRVVAGQGWRADGIKLSESCHVSVSPSGPIIVADLKNRRLVSIEDGFGKLVLADVENLRSVFCSPNGVIYVLNCRGRAVQKLVGATLEPVFLSEHLPSGLQFVASRLFVTSEEVIYLSDHVNRRVLRFSLGDTTPVIVGQVPDENSNLQGLYVTEDGTIYAADSELERVWAFHPGSTAPIEVVRCPTDAWPWTVLVHDQLLYVSQNGGEWGRGIYEYSLPPALQLE</sequence>
<dbReference type="SMART" id="SM00875">
    <property type="entry name" value="BACK"/>
    <property type="match status" value="1"/>
</dbReference>
<evidence type="ECO:0000256" key="1">
    <source>
        <dbReference type="ARBA" id="ARBA00022441"/>
    </source>
</evidence>
<evidence type="ECO:0000313" key="5">
    <source>
        <dbReference type="Proteomes" id="UP000604046"/>
    </source>
</evidence>
<evidence type="ECO:0000259" key="3">
    <source>
        <dbReference type="PROSITE" id="PS50097"/>
    </source>
</evidence>
<feature type="domain" description="BTB" evidence="3">
    <location>
        <begin position="32"/>
        <end position="103"/>
    </location>
</feature>
<dbReference type="InterPro" id="IPR011042">
    <property type="entry name" value="6-blade_b-propeller_TolB-like"/>
</dbReference>
<dbReference type="SMART" id="SM00225">
    <property type="entry name" value="BTB"/>
    <property type="match status" value="1"/>
</dbReference>
<evidence type="ECO:0000256" key="2">
    <source>
        <dbReference type="ARBA" id="ARBA00022737"/>
    </source>
</evidence>
<name>A0A812I3B5_9DINO</name>
<proteinExistence type="predicted"/>
<dbReference type="Gene3D" id="1.25.40.420">
    <property type="match status" value="1"/>
</dbReference>
<accession>A0A812I3B5</accession>
<organism evidence="4 5">
    <name type="scientific">Symbiodinium natans</name>
    <dbReference type="NCBI Taxonomy" id="878477"/>
    <lineage>
        <taxon>Eukaryota</taxon>
        <taxon>Sar</taxon>
        <taxon>Alveolata</taxon>
        <taxon>Dinophyceae</taxon>
        <taxon>Suessiales</taxon>
        <taxon>Symbiodiniaceae</taxon>
        <taxon>Symbiodinium</taxon>
    </lineage>
</organism>
<dbReference type="EMBL" id="CAJNDS010000139">
    <property type="protein sequence ID" value="CAE6969574.1"/>
    <property type="molecule type" value="Genomic_DNA"/>
</dbReference>
<dbReference type="PROSITE" id="PS50097">
    <property type="entry name" value="BTB"/>
    <property type="match status" value="1"/>
</dbReference>
<reference evidence="4" key="1">
    <citation type="submission" date="2021-02" db="EMBL/GenBank/DDBJ databases">
        <authorList>
            <person name="Dougan E. K."/>
            <person name="Rhodes N."/>
            <person name="Thang M."/>
            <person name="Chan C."/>
        </authorList>
    </citation>
    <scope>NUCLEOTIDE SEQUENCE</scope>
</reference>
<keyword evidence="5" id="KW-1185">Reference proteome</keyword>